<comment type="caution">
    <text evidence="1">The sequence shown here is derived from an EMBL/GenBank/DDBJ whole genome shotgun (WGS) entry which is preliminary data.</text>
</comment>
<accession>A0ACB8ZJY8</accession>
<sequence>MTKEDNLRLANSSQQEYNINAKKETETTSPNKHCTSRTKLTIFTKLRQKSVRHTLTCALRVPVTAHAVGHSDSGRLSHSPVIRRQAGSSKGK</sequence>
<reference evidence="2" key="1">
    <citation type="journal article" date="2022" name="Mol. Ecol. Resour.">
        <title>The genomes of chicory, endive, great burdock and yacon provide insights into Asteraceae palaeo-polyploidization history and plant inulin production.</title>
        <authorList>
            <person name="Fan W."/>
            <person name="Wang S."/>
            <person name="Wang H."/>
            <person name="Wang A."/>
            <person name="Jiang F."/>
            <person name="Liu H."/>
            <person name="Zhao H."/>
            <person name="Xu D."/>
            <person name="Zhang Y."/>
        </authorList>
    </citation>
    <scope>NUCLEOTIDE SEQUENCE [LARGE SCALE GENOMIC DNA]</scope>
    <source>
        <strain evidence="2">cv. Niubang</strain>
    </source>
</reference>
<dbReference type="EMBL" id="CM042056">
    <property type="protein sequence ID" value="KAI3697646.1"/>
    <property type="molecule type" value="Genomic_DNA"/>
</dbReference>
<evidence type="ECO:0000313" key="1">
    <source>
        <dbReference type="EMBL" id="KAI3697646.1"/>
    </source>
</evidence>
<protein>
    <submittedName>
        <fullName evidence="1">Uncharacterized protein</fullName>
    </submittedName>
</protein>
<proteinExistence type="predicted"/>
<organism evidence="1 2">
    <name type="scientific">Arctium lappa</name>
    <name type="common">Greater burdock</name>
    <name type="synonym">Lappa major</name>
    <dbReference type="NCBI Taxonomy" id="4217"/>
    <lineage>
        <taxon>Eukaryota</taxon>
        <taxon>Viridiplantae</taxon>
        <taxon>Streptophyta</taxon>
        <taxon>Embryophyta</taxon>
        <taxon>Tracheophyta</taxon>
        <taxon>Spermatophyta</taxon>
        <taxon>Magnoliopsida</taxon>
        <taxon>eudicotyledons</taxon>
        <taxon>Gunneridae</taxon>
        <taxon>Pentapetalae</taxon>
        <taxon>asterids</taxon>
        <taxon>campanulids</taxon>
        <taxon>Asterales</taxon>
        <taxon>Asteraceae</taxon>
        <taxon>Carduoideae</taxon>
        <taxon>Cardueae</taxon>
        <taxon>Arctiinae</taxon>
        <taxon>Arctium</taxon>
    </lineage>
</organism>
<keyword evidence="2" id="KW-1185">Reference proteome</keyword>
<evidence type="ECO:0000313" key="2">
    <source>
        <dbReference type="Proteomes" id="UP001055879"/>
    </source>
</evidence>
<name>A0ACB8ZJY8_ARCLA</name>
<gene>
    <name evidence="1" type="ORF">L6452_30741</name>
</gene>
<dbReference type="Proteomes" id="UP001055879">
    <property type="component" value="Linkage Group LG10"/>
</dbReference>
<reference evidence="1 2" key="2">
    <citation type="journal article" date="2022" name="Mol. Ecol. Resour.">
        <title>The genomes of chicory, endive, great burdock and yacon provide insights into Asteraceae paleo-polyploidization history and plant inulin production.</title>
        <authorList>
            <person name="Fan W."/>
            <person name="Wang S."/>
            <person name="Wang H."/>
            <person name="Wang A."/>
            <person name="Jiang F."/>
            <person name="Liu H."/>
            <person name="Zhao H."/>
            <person name="Xu D."/>
            <person name="Zhang Y."/>
        </authorList>
    </citation>
    <scope>NUCLEOTIDE SEQUENCE [LARGE SCALE GENOMIC DNA]</scope>
    <source>
        <strain evidence="2">cv. Niubang</strain>
    </source>
</reference>